<dbReference type="AlphaFoldDB" id="A0A3N9TID9"/>
<dbReference type="EMBL" id="RJVQ01000003">
    <property type="protein sequence ID" value="RQW63305.1"/>
    <property type="molecule type" value="Genomic_DNA"/>
</dbReference>
<dbReference type="Proteomes" id="UP000281112">
    <property type="component" value="Unassembled WGS sequence"/>
</dbReference>
<keyword evidence="1" id="KW-0472">Membrane</keyword>
<keyword evidence="1" id="KW-1133">Transmembrane helix</keyword>
<comment type="caution">
    <text evidence="2">The sequence shown here is derived from an EMBL/GenBank/DDBJ whole genome shotgun (WGS) entry which is preliminary data.</text>
</comment>
<gene>
    <name evidence="2" type="ORF">EES38_08610</name>
</gene>
<keyword evidence="1" id="KW-0812">Transmembrane</keyword>
<evidence type="ECO:0000313" key="2">
    <source>
        <dbReference type="EMBL" id="RQW63305.1"/>
    </source>
</evidence>
<evidence type="ECO:0000313" key="3">
    <source>
        <dbReference type="Proteomes" id="UP000281112"/>
    </source>
</evidence>
<feature type="transmembrane region" description="Helical" evidence="1">
    <location>
        <begin position="20"/>
        <end position="43"/>
    </location>
</feature>
<organism evidence="2 3">
    <name type="scientific">Vibrio viridaestus</name>
    <dbReference type="NCBI Taxonomy" id="2487322"/>
    <lineage>
        <taxon>Bacteria</taxon>
        <taxon>Pseudomonadati</taxon>
        <taxon>Pseudomonadota</taxon>
        <taxon>Gammaproteobacteria</taxon>
        <taxon>Vibrionales</taxon>
        <taxon>Vibrionaceae</taxon>
        <taxon>Vibrio</taxon>
    </lineage>
</organism>
<protein>
    <submittedName>
        <fullName evidence="2">Uncharacterized protein</fullName>
    </submittedName>
</protein>
<accession>A0A3N9TID9</accession>
<reference evidence="2 3" key="1">
    <citation type="submission" date="2018-11" db="EMBL/GenBank/DDBJ databases">
        <title>Vibrio LJC006 sp. nov., isolated from seawater during the bloom of the enteromorpha.</title>
        <authorList>
            <person name="Liang J."/>
        </authorList>
    </citation>
    <scope>NUCLEOTIDE SEQUENCE [LARGE SCALE GENOMIC DNA]</scope>
    <source>
        <strain evidence="2 3">LJC006</strain>
    </source>
</reference>
<feature type="transmembrane region" description="Helical" evidence="1">
    <location>
        <begin position="55"/>
        <end position="76"/>
    </location>
</feature>
<proteinExistence type="predicted"/>
<evidence type="ECO:0000256" key="1">
    <source>
        <dbReference type="SAM" id="Phobius"/>
    </source>
</evidence>
<sequence>MPDIFFFALFADRAKVTKAIMVLCLVQFAVICCCLLSWGVALFTGGLYDYITSHFQISIQACAVVFLQPYLIAHYLQFYVINQSNKNNSNQIRVH</sequence>
<keyword evidence="3" id="KW-1185">Reference proteome</keyword>
<name>A0A3N9TID9_9VIBR</name>